<proteinExistence type="predicted"/>
<keyword evidence="3" id="KW-1185">Reference proteome</keyword>
<accession>A0A2R3IP62</accession>
<dbReference type="Proteomes" id="UP000238390">
    <property type="component" value="Chromosome"/>
</dbReference>
<sequence length="145" mass="15896">MTNIQQRREALTGSACPESAAQPVELFYVHHPEVSRALLGPFLSRADAECGRKLLRSADAVVRSALVDEVSQSTRWHAWNNGEVCRAFFQRQERVSAASPSPRQSRDAVTANAPESPAPKRPLSNGRFLKSGGTNCRPDEHTSAQ</sequence>
<name>A0A2R3IP62_9PSED</name>
<dbReference type="EMBL" id="CP027169">
    <property type="protein sequence ID" value="AVK03718.1"/>
    <property type="molecule type" value="Genomic_DNA"/>
</dbReference>
<evidence type="ECO:0000313" key="2">
    <source>
        <dbReference type="EMBL" id="AVK03718.1"/>
    </source>
</evidence>
<dbReference type="AlphaFoldDB" id="A0A2R3IP62"/>
<feature type="region of interest" description="Disordered" evidence="1">
    <location>
        <begin position="95"/>
        <end position="145"/>
    </location>
</feature>
<evidence type="ECO:0000313" key="3">
    <source>
        <dbReference type="Proteomes" id="UP000238390"/>
    </source>
</evidence>
<gene>
    <name evidence="2" type="ORF">CSB93_6480</name>
</gene>
<organism evidence="2 3">
    <name type="scientific">Pseudomonas paraeruginosa</name>
    <dbReference type="NCBI Taxonomy" id="2994495"/>
    <lineage>
        <taxon>Bacteria</taxon>
        <taxon>Pseudomonadati</taxon>
        <taxon>Pseudomonadota</taxon>
        <taxon>Gammaproteobacteria</taxon>
        <taxon>Pseudomonadales</taxon>
        <taxon>Pseudomonadaceae</taxon>
        <taxon>Pseudomonas</taxon>
    </lineage>
</organism>
<evidence type="ECO:0000256" key="1">
    <source>
        <dbReference type="SAM" id="MobiDB-lite"/>
    </source>
</evidence>
<reference evidence="2 3" key="1">
    <citation type="submission" date="2018-02" db="EMBL/GenBank/DDBJ databases">
        <title>FDA/CDC Antimicrobial Resistant Isolate Bank Genome Sequencing.</title>
        <authorList>
            <person name="Benahmed F.H."/>
            <person name="Lutgring J.D."/>
            <person name="Yoo B."/>
            <person name="Machado M."/>
            <person name="Brown A."/>
            <person name="McAllister G."/>
            <person name="Perry A."/>
            <person name="Halpin A.L."/>
            <person name="Vavikolanu K."/>
            <person name="Ott S."/>
            <person name="Zhao X."/>
            <person name="Tallon L.J."/>
            <person name="Sadzewicz L."/>
            <person name="Aluvathingal J."/>
            <person name="Nadendla S."/>
            <person name="Voskania-kordi A."/>
            <person name="Simonyan V."/>
            <person name="Patel J."/>
            <person name="Shawar R.M."/>
        </authorList>
    </citation>
    <scope>NUCLEOTIDE SEQUENCE [LARGE SCALE GENOMIC DNA]</scope>
    <source>
        <strain evidence="2 3">AR_0356</strain>
    </source>
</reference>
<dbReference type="RefSeq" id="WP_305956564.1">
    <property type="nucleotide sequence ID" value="NZ_CP027169.1"/>
</dbReference>
<protein>
    <submittedName>
        <fullName evidence="2">Uncharacterized protein</fullName>
    </submittedName>
</protein>